<keyword evidence="6" id="KW-1185">Reference proteome</keyword>
<dbReference type="PROSITE" id="PS00379">
    <property type="entry name" value="CDP_ALCOHOL_P_TRANSF"/>
    <property type="match status" value="1"/>
</dbReference>
<dbReference type="AlphaFoldDB" id="A0A7W3LUI0"/>
<dbReference type="InterPro" id="IPR043130">
    <property type="entry name" value="CDP-OH_PTrfase_TM_dom"/>
</dbReference>
<evidence type="ECO:0000313" key="5">
    <source>
        <dbReference type="EMBL" id="MBA8954465.1"/>
    </source>
</evidence>
<dbReference type="InterPro" id="IPR000462">
    <property type="entry name" value="CDP-OH_P_trans"/>
</dbReference>
<keyword evidence="1 2" id="KW-0808">Transferase</keyword>
<dbReference type="GO" id="GO:0016020">
    <property type="term" value="C:membrane"/>
    <property type="evidence" value="ECO:0007669"/>
    <property type="project" value="InterPro"/>
</dbReference>
<accession>A0A7W3LUI0</accession>
<keyword evidence="4" id="KW-0472">Membrane</keyword>
<feature type="region of interest" description="Disordered" evidence="3">
    <location>
        <begin position="168"/>
        <end position="198"/>
    </location>
</feature>
<evidence type="ECO:0000256" key="3">
    <source>
        <dbReference type="SAM" id="MobiDB-lite"/>
    </source>
</evidence>
<keyword evidence="4" id="KW-0812">Transmembrane</keyword>
<dbReference type="Proteomes" id="UP000572680">
    <property type="component" value="Unassembled WGS sequence"/>
</dbReference>
<dbReference type="EMBL" id="JACJIA010000009">
    <property type="protein sequence ID" value="MBA8954465.1"/>
    <property type="molecule type" value="Genomic_DNA"/>
</dbReference>
<feature type="compositionally biased region" description="Low complexity" evidence="3">
    <location>
        <begin position="173"/>
        <end position="194"/>
    </location>
</feature>
<evidence type="ECO:0000256" key="4">
    <source>
        <dbReference type="SAM" id="Phobius"/>
    </source>
</evidence>
<reference evidence="5 6" key="1">
    <citation type="submission" date="2020-08" db="EMBL/GenBank/DDBJ databases">
        <title>Genomic Encyclopedia of Type Strains, Phase IV (KMG-IV): sequencing the most valuable type-strain genomes for metagenomic binning, comparative biology and taxonomic classification.</title>
        <authorList>
            <person name="Goeker M."/>
        </authorList>
    </citation>
    <scope>NUCLEOTIDE SEQUENCE [LARGE SCALE GENOMIC DNA]</scope>
    <source>
        <strain evidence="5 6">DSM 44197</strain>
    </source>
</reference>
<evidence type="ECO:0000313" key="6">
    <source>
        <dbReference type="Proteomes" id="UP000572680"/>
    </source>
</evidence>
<comment type="caution">
    <text evidence="5">The sequence shown here is derived from an EMBL/GenBank/DDBJ whole genome shotgun (WGS) entry which is preliminary data.</text>
</comment>
<dbReference type="GO" id="GO:0016780">
    <property type="term" value="F:phosphotransferase activity, for other substituted phosphate groups"/>
    <property type="evidence" value="ECO:0007669"/>
    <property type="project" value="InterPro"/>
</dbReference>
<dbReference type="RefSeq" id="WP_182846539.1">
    <property type="nucleotide sequence ID" value="NZ_BAAALP010000021.1"/>
</dbReference>
<protein>
    <submittedName>
        <fullName evidence="5">Phosphatidylglycerophosphate synthase</fullName>
    </submittedName>
</protein>
<organism evidence="5 6">
    <name type="scientific">Actinomadura namibiensis</name>
    <dbReference type="NCBI Taxonomy" id="182080"/>
    <lineage>
        <taxon>Bacteria</taxon>
        <taxon>Bacillati</taxon>
        <taxon>Actinomycetota</taxon>
        <taxon>Actinomycetes</taxon>
        <taxon>Streptosporangiales</taxon>
        <taxon>Thermomonosporaceae</taxon>
        <taxon>Actinomadura</taxon>
    </lineage>
</organism>
<evidence type="ECO:0000256" key="1">
    <source>
        <dbReference type="ARBA" id="ARBA00022679"/>
    </source>
</evidence>
<comment type="similarity">
    <text evidence="2">Belongs to the CDP-alcohol phosphatidyltransferase class-I family.</text>
</comment>
<dbReference type="Gene3D" id="1.20.120.1760">
    <property type="match status" value="1"/>
</dbReference>
<dbReference type="Pfam" id="PF01066">
    <property type="entry name" value="CDP-OH_P_transf"/>
    <property type="match status" value="1"/>
</dbReference>
<feature type="transmembrane region" description="Helical" evidence="4">
    <location>
        <begin position="222"/>
        <end position="240"/>
    </location>
</feature>
<feature type="transmembrane region" description="Helical" evidence="4">
    <location>
        <begin position="246"/>
        <end position="269"/>
    </location>
</feature>
<gene>
    <name evidence="5" type="ORF">HNR61_006122</name>
</gene>
<sequence length="314" mass="33955">MATFSLEDVRAVCKERDAWWTVLLVDPVATRLTRLVANRTRITPDQITLAAFALGLGAAACFLRGTAGWLAVGAALYHLCFVLDCVDGKLARLKGTGTPFGGWLDYMLDRVRDACCAITLAVGQYLVTGQVGYLALGFAVIVLDMVRYLNGPQIAKFRRLMSATLLQRGGEPGPAEDAAPGPADPADPAATGPARRPELDREAAGRYPRYLRFRRHLTRHRVRTHLVSGIEFQMAVFIVGPLTGAIVPMTVTTGALLLAFECAIIYKFWLTSRQYVRTLARLDAGPAGPAAGPVATLVPRQGRADAPAVRLVNR</sequence>
<proteinExistence type="inferred from homology"/>
<name>A0A7W3LUI0_ACTNM</name>
<keyword evidence="4" id="KW-1133">Transmembrane helix</keyword>
<evidence type="ECO:0000256" key="2">
    <source>
        <dbReference type="RuleBase" id="RU003750"/>
    </source>
</evidence>
<feature type="transmembrane region" description="Helical" evidence="4">
    <location>
        <begin position="131"/>
        <end position="149"/>
    </location>
</feature>
<dbReference type="InterPro" id="IPR048254">
    <property type="entry name" value="CDP_ALCOHOL_P_TRANSF_CS"/>
</dbReference>
<dbReference type="GO" id="GO:0008654">
    <property type="term" value="P:phospholipid biosynthetic process"/>
    <property type="evidence" value="ECO:0007669"/>
    <property type="project" value="InterPro"/>
</dbReference>
<feature type="transmembrane region" description="Helical" evidence="4">
    <location>
        <begin position="49"/>
        <end position="72"/>
    </location>
</feature>